<dbReference type="Pfam" id="PF01261">
    <property type="entry name" value="AP_endonuc_2"/>
    <property type="match status" value="1"/>
</dbReference>
<dbReference type="EMBL" id="CP068046">
    <property type="protein sequence ID" value="QQR39263.1"/>
    <property type="molecule type" value="Genomic_DNA"/>
</dbReference>
<evidence type="ECO:0000259" key="1">
    <source>
        <dbReference type="Pfam" id="PF01261"/>
    </source>
</evidence>
<dbReference type="InterPro" id="IPR050312">
    <property type="entry name" value="IolE/XylAMocC-like"/>
</dbReference>
<dbReference type="Proteomes" id="UP000595857">
    <property type="component" value="Chromosome"/>
</dbReference>
<reference evidence="2 3" key="1">
    <citation type="submission" date="2021-01" db="EMBL/GenBank/DDBJ databases">
        <title>Genome seq and assembly of Devosia sp. LEGU1.</title>
        <authorList>
            <person name="Chhetri G."/>
        </authorList>
    </citation>
    <scope>NUCLEOTIDE SEQUENCE [LARGE SCALE GENOMIC DNA]</scope>
    <source>
        <strain evidence="2 3">LEGU1</strain>
    </source>
</reference>
<keyword evidence="3" id="KW-1185">Reference proteome</keyword>
<dbReference type="SUPFAM" id="SSF51658">
    <property type="entry name" value="Xylose isomerase-like"/>
    <property type="match status" value="1"/>
</dbReference>
<dbReference type="PANTHER" id="PTHR12110">
    <property type="entry name" value="HYDROXYPYRUVATE ISOMERASE"/>
    <property type="match status" value="1"/>
</dbReference>
<evidence type="ECO:0000313" key="2">
    <source>
        <dbReference type="EMBL" id="QQR39263.1"/>
    </source>
</evidence>
<dbReference type="Gene3D" id="3.20.20.150">
    <property type="entry name" value="Divalent-metal-dependent TIM barrel enzymes"/>
    <property type="match status" value="1"/>
</dbReference>
<gene>
    <name evidence="2" type="ORF">JI748_16305</name>
</gene>
<dbReference type="RefSeq" id="WP_201633120.1">
    <property type="nucleotide sequence ID" value="NZ_CP068046.1"/>
</dbReference>
<name>A0ABX7C4Y1_9HYPH</name>
<evidence type="ECO:0000313" key="3">
    <source>
        <dbReference type="Proteomes" id="UP000595857"/>
    </source>
</evidence>
<organism evidence="2 3">
    <name type="scientific">Devosia rhizoryzae</name>
    <dbReference type="NCBI Taxonomy" id="2774137"/>
    <lineage>
        <taxon>Bacteria</taxon>
        <taxon>Pseudomonadati</taxon>
        <taxon>Pseudomonadota</taxon>
        <taxon>Alphaproteobacteria</taxon>
        <taxon>Hyphomicrobiales</taxon>
        <taxon>Devosiaceae</taxon>
        <taxon>Devosia</taxon>
    </lineage>
</organism>
<feature type="domain" description="Xylose isomerase-like TIM barrel" evidence="1">
    <location>
        <begin position="68"/>
        <end position="253"/>
    </location>
</feature>
<protein>
    <submittedName>
        <fullName evidence="2">TIM barrel protein</fullName>
    </submittedName>
</protein>
<sequence>MSIRERIAVSTWSLHRYLGVSYPHDLVTLAVPEGEPTWGEGEDSLLGVPSALRRHLDIGLVDICSFHLRSLDPIYLDELRASLATSDVALQMLQIDAGDITDPVNGQRDLDWTSHWLEIAERLGAKFARVIAGRQPASPEALERSAQHLRTLAQRNSGSAVRILVENWFDLLDRPGDVHTLFGKLDGAVGLNVDTGNWRGERKYADLAGIFPPAELCYLNPVFADGKLDQHDLERVLTIADDAGYQGNFTLIYDADHPSDEWTGLRMEIRALEDHYGH</sequence>
<accession>A0ABX7C4Y1</accession>
<dbReference type="InterPro" id="IPR013022">
    <property type="entry name" value="Xyl_isomerase-like_TIM-brl"/>
</dbReference>
<proteinExistence type="predicted"/>
<dbReference type="PANTHER" id="PTHR12110:SF53">
    <property type="entry name" value="BLR5974 PROTEIN"/>
    <property type="match status" value="1"/>
</dbReference>
<dbReference type="InterPro" id="IPR036237">
    <property type="entry name" value="Xyl_isomerase-like_sf"/>
</dbReference>